<dbReference type="InterPro" id="IPR000618">
    <property type="entry name" value="Insect_cuticle"/>
</dbReference>
<evidence type="ECO:0000256" key="1">
    <source>
        <dbReference type="ARBA" id="ARBA00022460"/>
    </source>
</evidence>
<evidence type="ECO:0000256" key="3">
    <source>
        <dbReference type="SAM" id="SignalP"/>
    </source>
</evidence>
<reference evidence="5" key="1">
    <citation type="submission" date="2025-08" db="UniProtKB">
        <authorList>
            <consortium name="RefSeq"/>
        </authorList>
    </citation>
    <scope>IDENTIFICATION</scope>
</reference>
<dbReference type="KEGG" id="csol:105362633"/>
<dbReference type="GO" id="GO:0005615">
    <property type="term" value="C:extracellular space"/>
    <property type="evidence" value="ECO:0007669"/>
    <property type="project" value="TreeGrafter"/>
</dbReference>
<dbReference type="Pfam" id="PF00379">
    <property type="entry name" value="Chitin_bind_4"/>
    <property type="match status" value="1"/>
</dbReference>
<sequence>MYTESTILLTILAWASAGVAPVAPVAPYGGLYDGNLNVPGYPLAHGNSYINTHYGPGLGHDKIYYPPASLLTYHQPIPNYGGHGHGYGYGYGYGYPATGYGYGYPATGYGYGNHHDNYDHHDDGEHYDGHHDDHHDDQHSYPKYAYNYGVNDPHTGDVKSAYEERDGDVVKGSYTVNEPDGTIRVVEYTADDHNGFNAVVKKIGHAVHPTPIHEDHHDHGYGLGYRYGQGYGHGLGHLYDKK</sequence>
<accession>A0AAJ6YI01</accession>
<evidence type="ECO:0000313" key="5">
    <source>
        <dbReference type="RefSeq" id="XP_011498416.1"/>
    </source>
</evidence>
<keyword evidence="1 2" id="KW-0193">Cuticle</keyword>
<proteinExistence type="predicted"/>
<dbReference type="AlphaFoldDB" id="A0AAJ6YI01"/>
<feature type="signal peptide" evidence="3">
    <location>
        <begin position="1"/>
        <end position="17"/>
    </location>
</feature>
<dbReference type="PROSITE" id="PS51155">
    <property type="entry name" value="CHIT_BIND_RR_2"/>
    <property type="match status" value="1"/>
</dbReference>
<dbReference type="GeneID" id="105362633"/>
<dbReference type="PROSITE" id="PS00233">
    <property type="entry name" value="CHIT_BIND_RR_1"/>
    <property type="match status" value="1"/>
</dbReference>
<evidence type="ECO:0000313" key="4">
    <source>
        <dbReference type="Proteomes" id="UP000695007"/>
    </source>
</evidence>
<dbReference type="GO" id="GO:0031012">
    <property type="term" value="C:extracellular matrix"/>
    <property type="evidence" value="ECO:0007669"/>
    <property type="project" value="TreeGrafter"/>
</dbReference>
<protein>
    <submittedName>
        <fullName evidence="5">Pro-resilin-like</fullName>
    </submittedName>
</protein>
<dbReference type="InterPro" id="IPR051217">
    <property type="entry name" value="Insect_Cuticle_Struc_Prot"/>
</dbReference>
<dbReference type="PRINTS" id="PR00947">
    <property type="entry name" value="CUTICLE"/>
</dbReference>
<dbReference type="PANTHER" id="PTHR12236:SF96">
    <property type="entry name" value="PUPAL CUTICLE PROTEIN EDG-84A-LIKE PROTEIN"/>
    <property type="match status" value="1"/>
</dbReference>
<dbReference type="InterPro" id="IPR031311">
    <property type="entry name" value="CHIT_BIND_RR_consensus"/>
</dbReference>
<keyword evidence="4" id="KW-1185">Reference proteome</keyword>
<name>A0AAJ6YI01_9HYME</name>
<keyword evidence="3" id="KW-0732">Signal</keyword>
<dbReference type="RefSeq" id="XP_011498416.1">
    <property type="nucleotide sequence ID" value="XM_011500114.1"/>
</dbReference>
<dbReference type="CTD" id="100379460"/>
<organism evidence="4 5">
    <name type="scientific">Ceratosolen solmsi marchali</name>
    <dbReference type="NCBI Taxonomy" id="326594"/>
    <lineage>
        <taxon>Eukaryota</taxon>
        <taxon>Metazoa</taxon>
        <taxon>Ecdysozoa</taxon>
        <taxon>Arthropoda</taxon>
        <taxon>Hexapoda</taxon>
        <taxon>Insecta</taxon>
        <taxon>Pterygota</taxon>
        <taxon>Neoptera</taxon>
        <taxon>Endopterygota</taxon>
        <taxon>Hymenoptera</taxon>
        <taxon>Apocrita</taxon>
        <taxon>Proctotrupomorpha</taxon>
        <taxon>Chalcidoidea</taxon>
        <taxon>Agaonidae</taxon>
        <taxon>Agaoninae</taxon>
        <taxon>Ceratosolen</taxon>
    </lineage>
</organism>
<dbReference type="Proteomes" id="UP000695007">
    <property type="component" value="Unplaced"/>
</dbReference>
<dbReference type="PANTHER" id="PTHR12236">
    <property type="entry name" value="STRUCTURAL CONTITUENT OF CUTICLE"/>
    <property type="match status" value="1"/>
</dbReference>
<gene>
    <name evidence="5" type="primary">LOC105362633</name>
</gene>
<feature type="chain" id="PRO_5042577878" evidence="3">
    <location>
        <begin position="18"/>
        <end position="242"/>
    </location>
</feature>
<dbReference type="GO" id="GO:0042302">
    <property type="term" value="F:structural constituent of cuticle"/>
    <property type="evidence" value="ECO:0007669"/>
    <property type="project" value="UniProtKB-UniRule"/>
</dbReference>
<evidence type="ECO:0000256" key="2">
    <source>
        <dbReference type="PROSITE-ProRule" id="PRU00497"/>
    </source>
</evidence>